<evidence type="ECO:0000313" key="3">
    <source>
        <dbReference type="Proteomes" id="UP001196915"/>
    </source>
</evidence>
<organism evidence="2 3">
    <name type="scientific">Burkholderia multivorans</name>
    <dbReference type="NCBI Taxonomy" id="87883"/>
    <lineage>
        <taxon>Bacteria</taxon>
        <taxon>Pseudomonadati</taxon>
        <taxon>Pseudomonadota</taxon>
        <taxon>Betaproteobacteria</taxon>
        <taxon>Burkholderiales</taxon>
        <taxon>Burkholderiaceae</taxon>
        <taxon>Burkholderia</taxon>
        <taxon>Burkholderia cepacia complex</taxon>
    </lineage>
</organism>
<dbReference type="RefSeq" id="WP_146123991.1">
    <property type="nucleotide sequence ID" value="NZ_CADFGZ010000021.1"/>
</dbReference>
<dbReference type="Proteomes" id="UP001196915">
    <property type="component" value="Unassembled WGS sequence"/>
</dbReference>
<evidence type="ECO:0000313" key="2">
    <source>
        <dbReference type="EMBL" id="MBU9355880.1"/>
    </source>
</evidence>
<accession>A0AAP2HG99</accession>
<sequence>MENLTDHTPEPSRGSPALRGFCLAWVVFIAAYWTVTSIDPIRNLFWRGYFFLAPPIAVVAVAGFFAVRGEKRFAGGMFAGLVSVMCVIVYLLFSLFFGNSQPIVNGWK</sequence>
<gene>
    <name evidence="2" type="ORF">KTE52_05970</name>
</gene>
<keyword evidence="1" id="KW-1133">Transmembrane helix</keyword>
<keyword evidence="1" id="KW-0472">Membrane</keyword>
<proteinExistence type="predicted"/>
<keyword evidence="1" id="KW-0812">Transmembrane</keyword>
<feature type="transmembrane region" description="Helical" evidence="1">
    <location>
        <begin position="73"/>
        <end position="98"/>
    </location>
</feature>
<evidence type="ECO:0000256" key="1">
    <source>
        <dbReference type="SAM" id="Phobius"/>
    </source>
</evidence>
<reference evidence="2" key="1">
    <citation type="submission" date="2021-06" db="EMBL/GenBank/DDBJ databases">
        <title>A collection of bacterial strains from the Burkholderia cepacia Research Laboratory and Repository.</title>
        <authorList>
            <person name="Lipuma J."/>
            <person name="Spilker T."/>
        </authorList>
    </citation>
    <scope>NUCLEOTIDE SEQUENCE</scope>
    <source>
        <strain evidence="2">AU37435</strain>
    </source>
</reference>
<dbReference type="AlphaFoldDB" id="A0AAP2HG99"/>
<dbReference type="EMBL" id="JAHPMX010000002">
    <property type="protein sequence ID" value="MBU9355880.1"/>
    <property type="molecule type" value="Genomic_DNA"/>
</dbReference>
<comment type="caution">
    <text evidence="2">The sequence shown here is derived from an EMBL/GenBank/DDBJ whole genome shotgun (WGS) entry which is preliminary data.</text>
</comment>
<protein>
    <submittedName>
        <fullName evidence="2">Uncharacterized protein</fullName>
    </submittedName>
</protein>
<feature type="transmembrane region" description="Helical" evidence="1">
    <location>
        <begin position="48"/>
        <end position="67"/>
    </location>
</feature>
<feature type="transmembrane region" description="Helical" evidence="1">
    <location>
        <begin position="17"/>
        <end position="36"/>
    </location>
</feature>
<name>A0AAP2HG99_9BURK</name>